<comment type="caution">
    <text evidence="2">The sequence shown here is derived from an EMBL/GenBank/DDBJ whole genome shotgun (WGS) entry which is preliminary data.</text>
</comment>
<evidence type="ECO:0000256" key="1">
    <source>
        <dbReference type="SAM" id="MobiDB-lite"/>
    </source>
</evidence>
<evidence type="ECO:0000313" key="3">
    <source>
        <dbReference type="Proteomes" id="UP001163850"/>
    </source>
</evidence>
<dbReference type="Proteomes" id="UP001163850">
    <property type="component" value="Unassembled WGS sequence"/>
</dbReference>
<proteinExistence type="predicted"/>
<accession>A0AA38PVV4</accession>
<name>A0AA38PVV4_9AGAR</name>
<feature type="region of interest" description="Disordered" evidence="1">
    <location>
        <begin position="96"/>
        <end position="115"/>
    </location>
</feature>
<protein>
    <submittedName>
        <fullName evidence="2">Uncharacterized protein</fullName>
    </submittedName>
</protein>
<dbReference type="AlphaFoldDB" id="A0AA38PVV4"/>
<organism evidence="2 3">
    <name type="scientific">Lentinula detonsa</name>
    <dbReference type="NCBI Taxonomy" id="2804962"/>
    <lineage>
        <taxon>Eukaryota</taxon>
        <taxon>Fungi</taxon>
        <taxon>Dikarya</taxon>
        <taxon>Basidiomycota</taxon>
        <taxon>Agaricomycotina</taxon>
        <taxon>Agaricomycetes</taxon>
        <taxon>Agaricomycetidae</taxon>
        <taxon>Agaricales</taxon>
        <taxon>Marasmiineae</taxon>
        <taxon>Omphalotaceae</taxon>
        <taxon>Lentinula</taxon>
    </lineage>
</organism>
<evidence type="ECO:0000313" key="2">
    <source>
        <dbReference type="EMBL" id="KAJ3982699.1"/>
    </source>
</evidence>
<reference evidence="2" key="1">
    <citation type="submission" date="2022-08" db="EMBL/GenBank/DDBJ databases">
        <authorList>
            <consortium name="DOE Joint Genome Institute"/>
            <person name="Min B."/>
            <person name="Riley R."/>
            <person name="Sierra-Patev S."/>
            <person name="Naranjo-Ortiz M."/>
            <person name="Looney B."/>
            <person name="Konkel Z."/>
            <person name="Slot J.C."/>
            <person name="Sakamoto Y."/>
            <person name="Steenwyk J.L."/>
            <person name="Rokas A."/>
            <person name="Carro J."/>
            <person name="Camarero S."/>
            <person name="Ferreira P."/>
            <person name="Molpeceres G."/>
            <person name="Ruiz-Duenas F.J."/>
            <person name="Serrano A."/>
            <person name="Henrissat B."/>
            <person name="Drula E."/>
            <person name="Hughes K.W."/>
            <person name="Mata J.L."/>
            <person name="Ishikawa N.K."/>
            <person name="Vargas-Isla R."/>
            <person name="Ushijima S."/>
            <person name="Smith C.A."/>
            <person name="Ahrendt S."/>
            <person name="Andreopoulos W."/>
            <person name="He G."/>
            <person name="Labutti K."/>
            <person name="Lipzen A."/>
            <person name="Ng V."/>
            <person name="Sandor L."/>
            <person name="Barry K."/>
            <person name="Martinez A.T."/>
            <person name="Xiao Y."/>
            <person name="Gibbons J.G."/>
            <person name="Terashima K."/>
            <person name="Hibbett D.S."/>
            <person name="Grigoriev I.V."/>
        </authorList>
    </citation>
    <scope>NUCLEOTIDE SEQUENCE</scope>
    <source>
        <strain evidence="2">TFB7829</strain>
    </source>
</reference>
<sequence>MNFAPNNDTPILVAPRPVRLNSATYTILNRAPPVRVVSEPIKDIAERSQSAGDLKIGLFESSLDASPQASSRSALPSEALEEFLSILKPSIFPPRSPVRSRRQASLPGLHQENPFSYKGRTRIETTAEELENTRSAQSSRNTGSPAEVLDGMTEFQIVDLENTSFRWFASNVLSSPISRTNTRNPFHRHVTHPIVSSPRSFTPLLASSLSPAAIPLPLPSPDELA</sequence>
<dbReference type="EMBL" id="MU802051">
    <property type="protein sequence ID" value="KAJ3982699.1"/>
    <property type="molecule type" value="Genomic_DNA"/>
</dbReference>
<gene>
    <name evidence="2" type="ORF">F5890DRAFT_1528113</name>
</gene>